<dbReference type="AlphaFoldDB" id="A0A7N2MM46"/>
<dbReference type="Proteomes" id="UP000594261">
    <property type="component" value="Chromosome 9"/>
</dbReference>
<dbReference type="EnsemblPlants" id="QL09p051453:mrna">
    <property type="protein sequence ID" value="QL09p051453:mrna"/>
    <property type="gene ID" value="QL09p051453"/>
</dbReference>
<reference evidence="1" key="2">
    <citation type="submission" date="2021-01" db="UniProtKB">
        <authorList>
            <consortium name="EnsemblPlants"/>
        </authorList>
    </citation>
    <scope>IDENTIFICATION</scope>
</reference>
<sequence length="191" mass="21345">MEDYGVAESGTKKCIVSIDWVHKFYGYTDKGELLIKNDIGVVSIYPESLNQNILAIKDADWLAYIANSVESLVLLGDNRRSSEAQSSSSPLEVSEMQHGYSSEGETVFCRNCRESKLCKHCPKELSSSGNITRKAEKLYPWNEDLFTSGASQRSNDYFSPTVSPTKPIQGEYENSAMLLVTLTFFVVVFLL</sequence>
<keyword evidence="2" id="KW-1185">Reference proteome</keyword>
<name>A0A7N2MM46_QUELO</name>
<evidence type="ECO:0000313" key="2">
    <source>
        <dbReference type="Proteomes" id="UP000594261"/>
    </source>
</evidence>
<protein>
    <submittedName>
        <fullName evidence="1">Uncharacterized protein</fullName>
    </submittedName>
</protein>
<reference evidence="1 2" key="1">
    <citation type="journal article" date="2016" name="G3 (Bethesda)">
        <title>First Draft Assembly and Annotation of the Genome of a California Endemic Oak Quercus lobata Nee (Fagaceae).</title>
        <authorList>
            <person name="Sork V.L."/>
            <person name="Fitz-Gibbon S.T."/>
            <person name="Puiu D."/>
            <person name="Crepeau M."/>
            <person name="Gugger P.F."/>
            <person name="Sherman R."/>
            <person name="Stevens K."/>
            <person name="Langley C.H."/>
            <person name="Pellegrini M."/>
            <person name="Salzberg S.L."/>
        </authorList>
    </citation>
    <scope>NUCLEOTIDE SEQUENCE [LARGE SCALE GENOMIC DNA]</scope>
    <source>
        <strain evidence="1 2">cv. SW786</strain>
    </source>
</reference>
<proteinExistence type="predicted"/>
<evidence type="ECO:0000313" key="1">
    <source>
        <dbReference type="EnsemblPlants" id="QL09p051453:mrna"/>
    </source>
</evidence>
<dbReference type="EMBL" id="LRBV02000009">
    <property type="status" value="NOT_ANNOTATED_CDS"/>
    <property type="molecule type" value="Genomic_DNA"/>
</dbReference>
<dbReference type="Gramene" id="QL09p051453:mrna">
    <property type="protein sequence ID" value="QL09p051453:mrna"/>
    <property type="gene ID" value="QL09p051453"/>
</dbReference>
<organism evidence="1 2">
    <name type="scientific">Quercus lobata</name>
    <name type="common">Valley oak</name>
    <dbReference type="NCBI Taxonomy" id="97700"/>
    <lineage>
        <taxon>Eukaryota</taxon>
        <taxon>Viridiplantae</taxon>
        <taxon>Streptophyta</taxon>
        <taxon>Embryophyta</taxon>
        <taxon>Tracheophyta</taxon>
        <taxon>Spermatophyta</taxon>
        <taxon>Magnoliopsida</taxon>
        <taxon>eudicotyledons</taxon>
        <taxon>Gunneridae</taxon>
        <taxon>Pentapetalae</taxon>
        <taxon>rosids</taxon>
        <taxon>fabids</taxon>
        <taxon>Fagales</taxon>
        <taxon>Fagaceae</taxon>
        <taxon>Quercus</taxon>
    </lineage>
</organism>
<accession>A0A7N2MM46</accession>
<dbReference type="InParanoid" id="A0A7N2MM46"/>